<dbReference type="AlphaFoldDB" id="A0A395M2L8"/>
<dbReference type="EMBL" id="PHFL01000013">
    <property type="protein sequence ID" value="RFM24986.1"/>
    <property type="molecule type" value="Genomic_DNA"/>
</dbReference>
<dbReference type="Proteomes" id="UP000266389">
    <property type="component" value="Unassembled WGS sequence"/>
</dbReference>
<protein>
    <submittedName>
        <fullName evidence="1">Methylmalonyl-CoA mutase</fullName>
    </submittedName>
</protein>
<dbReference type="SUPFAM" id="SSF51703">
    <property type="entry name" value="Cobalamin (vitamin B12)-dependent enzymes"/>
    <property type="match status" value="1"/>
</dbReference>
<accession>A0A395M2L8</accession>
<dbReference type="Gene3D" id="3.20.20.240">
    <property type="entry name" value="Methylmalonyl-CoA mutase"/>
    <property type="match status" value="1"/>
</dbReference>
<feature type="non-terminal residue" evidence="1">
    <location>
        <position position="82"/>
    </location>
</feature>
<comment type="caution">
    <text evidence="1">The sequence shown here is derived from an EMBL/GenBank/DDBJ whole genome shotgun (WGS) entry which is preliminary data.</text>
</comment>
<gene>
    <name evidence="1" type="ORF">D0433_02955</name>
</gene>
<evidence type="ECO:0000313" key="2">
    <source>
        <dbReference type="Proteomes" id="UP000266389"/>
    </source>
</evidence>
<reference evidence="1 2" key="1">
    <citation type="journal article" date="2011" name="ISME J.">
        <title>Community ecology of hot spring cyanobacterial mats: predominant populations and their functional potential.</title>
        <authorList>
            <person name="Klatt C.G."/>
            <person name="Wood J.M."/>
            <person name="Rusch D.B."/>
            <person name="Bateson M.M."/>
            <person name="Hamamura N."/>
            <person name="Heidelberg J.F."/>
            <person name="Grossman A.R."/>
            <person name="Bhaya D."/>
            <person name="Cohan F.M."/>
            <person name="Kuhl M."/>
            <person name="Bryant D.A."/>
            <person name="Ward D.M."/>
        </authorList>
    </citation>
    <scope>NUCLEOTIDE SEQUENCE [LARGE SCALE GENOMIC DNA]</scope>
    <source>
        <strain evidence="1">OS</strain>
    </source>
</reference>
<evidence type="ECO:0000313" key="1">
    <source>
        <dbReference type="EMBL" id="RFM24986.1"/>
    </source>
</evidence>
<proteinExistence type="predicted"/>
<dbReference type="GO" id="GO:0003824">
    <property type="term" value="F:catalytic activity"/>
    <property type="evidence" value="ECO:0007669"/>
    <property type="project" value="InterPro"/>
</dbReference>
<organism evidence="1 2">
    <name type="scientific">Candidatus Thermochlorobacter aerophilus</name>
    <dbReference type="NCBI Taxonomy" id="1868324"/>
    <lineage>
        <taxon>Bacteria</taxon>
        <taxon>Pseudomonadati</taxon>
        <taxon>Chlorobiota</taxon>
        <taxon>Chlorobiia</taxon>
        <taxon>Chlorobiales</taxon>
        <taxon>Candidatus Thermochlorobacteriaceae</taxon>
        <taxon>Candidatus Thermochlorobacter</taxon>
    </lineage>
</organism>
<dbReference type="GO" id="GO:0031419">
    <property type="term" value="F:cobalamin binding"/>
    <property type="evidence" value="ECO:0007669"/>
    <property type="project" value="InterPro"/>
</dbReference>
<dbReference type="InterPro" id="IPR016176">
    <property type="entry name" value="Cbl-dep_enz_cat"/>
</dbReference>
<name>A0A395M2L8_9BACT</name>
<sequence length="82" mass="9640">MSAKLFSEFPPLTKRDWLAEITRDLKGKSFDELVWHTLEGFDVQPIYTDEDVSPFPIPFKPTSEWLIREEIFEQEISQANAH</sequence>